<feature type="region of interest" description="Disordered" evidence="1">
    <location>
        <begin position="564"/>
        <end position="606"/>
    </location>
</feature>
<feature type="compositionally biased region" description="Polar residues" evidence="1">
    <location>
        <begin position="463"/>
        <end position="491"/>
    </location>
</feature>
<feature type="region of interest" description="Disordered" evidence="1">
    <location>
        <begin position="458"/>
        <end position="514"/>
    </location>
</feature>
<gene>
    <name evidence="2" type="ORF">BDV95DRAFT_595036</name>
</gene>
<evidence type="ECO:0000256" key="1">
    <source>
        <dbReference type="SAM" id="MobiDB-lite"/>
    </source>
</evidence>
<name>A0A7C8I589_9PLEO</name>
<comment type="caution">
    <text evidence="2">The sequence shown here is derived from an EMBL/GenBank/DDBJ whole genome shotgun (WGS) entry which is preliminary data.</text>
</comment>
<dbReference type="EMBL" id="JAADJZ010000012">
    <property type="protein sequence ID" value="KAF2871149.1"/>
    <property type="molecule type" value="Genomic_DNA"/>
</dbReference>
<organism evidence="2 3">
    <name type="scientific">Massariosphaeria phaeospora</name>
    <dbReference type="NCBI Taxonomy" id="100035"/>
    <lineage>
        <taxon>Eukaryota</taxon>
        <taxon>Fungi</taxon>
        <taxon>Dikarya</taxon>
        <taxon>Ascomycota</taxon>
        <taxon>Pezizomycotina</taxon>
        <taxon>Dothideomycetes</taxon>
        <taxon>Pleosporomycetidae</taxon>
        <taxon>Pleosporales</taxon>
        <taxon>Pleosporales incertae sedis</taxon>
        <taxon>Massariosphaeria</taxon>
    </lineage>
</organism>
<feature type="region of interest" description="Disordered" evidence="1">
    <location>
        <begin position="1"/>
        <end position="20"/>
    </location>
</feature>
<protein>
    <submittedName>
        <fullName evidence="2">Uncharacterized protein</fullName>
    </submittedName>
</protein>
<keyword evidence="3" id="KW-1185">Reference proteome</keyword>
<proteinExistence type="predicted"/>
<dbReference type="Proteomes" id="UP000481861">
    <property type="component" value="Unassembled WGS sequence"/>
</dbReference>
<reference evidence="2 3" key="1">
    <citation type="submission" date="2020-01" db="EMBL/GenBank/DDBJ databases">
        <authorList>
            <consortium name="DOE Joint Genome Institute"/>
            <person name="Haridas S."/>
            <person name="Albert R."/>
            <person name="Binder M."/>
            <person name="Bloem J."/>
            <person name="Labutti K."/>
            <person name="Salamov A."/>
            <person name="Andreopoulos B."/>
            <person name="Baker S.E."/>
            <person name="Barry K."/>
            <person name="Bills G."/>
            <person name="Bluhm B.H."/>
            <person name="Cannon C."/>
            <person name="Castanera R."/>
            <person name="Culley D.E."/>
            <person name="Daum C."/>
            <person name="Ezra D."/>
            <person name="Gonzalez J.B."/>
            <person name="Henrissat B."/>
            <person name="Kuo A."/>
            <person name="Liang C."/>
            <person name="Lipzen A."/>
            <person name="Lutzoni F."/>
            <person name="Magnuson J."/>
            <person name="Mondo S."/>
            <person name="Nolan M."/>
            <person name="Ohm R."/>
            <person name="Pangilinan J."/>
            <person name="Park H.-J.H."/>
            <person name="Ramirez L."/>
            <person name="Alfaro M."/>
            <person name="Sun H."/>
            <person name="Tritt A."/>
            <person name="Yoshinaga Y."/>
            <person name="Zwiers L.-H.L."/>
            <person name="Turgeon B.G."/>
            <person name="Goodwin S.B."/>
            <person name="Spatafora J.W."/>
            <person name="Crous P.W."/>
            <person name="Grigoriev I.V."/>
        </authorList>
    </citation>
    <scope>NUCLEOTIDE SEQUENCE [LARGE SCALE GENOMIC DNA]</scope>
    <source>
        <strain evidence="2 3">CBS 611.86</strain>
    </source>
</reference>
<evidence type="ECO:0000313" key="3">
    <source>
        <dbReference type="Proteomes" id="UP000481861"/>
    </source>
</evidence>
<accession>A0A7C8I589</accession>
<sequence length="629" mass="69763">MHPLRWDFPPASGSNPPREINVEKVDLDDSIAKYIRAAVTSSHPNQGFGSKPVYRNDTIDLRGTAQGPHTQDAENVQRIHWCLTCTEKYAGAKVWDACNNFKMGPSTSIWKNSFEMKEKDEHVMNPLPEGVSAAICTFGTTDTGPFNLTTAFPFLNTDRPDGKSFLFSQAEAEGAEIVEAVTTTPATIMNPNQKSNVQFPGPMPIPASRTPSKPQYNGTYAWHFVGPAMEGAIVILLMFIVLRSAFYTKRPHTIYDYMKEAASKHHHHSRNATPISISNSIPIHVPITGLSRAERDFVTRLKNGNETPPPTYNAAMGDISRPGKRDSLMTVNIALETPSRSSTDSTRARVWLAAAKNFPRGGRRSRVFATAKPEARRSKLFHALSHNRKWSGSVSSFKWGGGNDKEKRSTIRMSTLSVSKHQRLASKVSSHFRAWSRGSIAGSSLRHEVRASTLDGLMDGHQQVPSPAATQHSFPHTPTHNRFPSTLTAHSMQLFPPPSPSQYSLSEHQRPASTLSQQLFPHTPIHNRFPSTLTAHSMQLFPPPTSTQNSSSHRRIASNLSHQFFPHESPRDDRFAHPAPSPLSREMRGSFQFPFQGPMTGPGPAVYDVEAQTFAGPSRNTRWSFNPPQ</sequence>
<dbReference type="AlphaFoldDB" id="A0A7C8I589"/>
<evidence type="ECO:0000313" key="2">
    <source>
        <dbReference type="EMBL" id="KAF2871149.1"/>
    </source>
</evidence>
<dbReference type="OrthoDB" id="3795048at2759"/>
<feature type="compositionally biased region" description="Polar residues" evidence="1">
    <location>
        <begin position="501"/>
        <end position="514"/>
    </location>
</feature>